<dbReference type="Proteomes" id="UP001626536">
    <property type="component" value="Chromosome"/>
</dbReference>
<dbReference type="InterPro" id="IPR036196">
    <property type="entry name" value="Ptyr_pPase_sf"/>
</dbReference>
<gene>
    <name evidence="3" type="ORF">RZS28_09430</name>
</gene>
<organism evidence="3 4">
    <name type="scientific">Methylocapsa polymorpha</name>
    <dbReference type="NCBI Taxonomy" id="3080828"/>
    <lineage>
        <taxon>Bacteria</taxon>
        <taxon>Pseudomonadati</taxon>
        <taxon>Pseudomonadota</taxon>
        <taxon>Alphaproteobacteria</taxon>
        <taxon>Hyphomicrobiales</taxon>
        <taxon>Beijerinckiaceae</taxon>
        <taxon>Methylocapsa</taxon>
    </lineage>
</organism>
<evidence type="ECO:0000256" key="1">
    <source>
        <dbReference type="ARBA" id="ARBA00022849"/>
    </source>
</evidence>
<dbReference type="SUPFAM" id="SSF52788">
    <property type="entry name" value="Phosphotyrosine protein phosphatases I"/>
    <property type="match status" value="1"/>
</dbReference>
<evidence type="ECO:0000313" key="3">
    <source>
        <dbReference type="EMBL" id="WOJ88079.1"/>
    </source>
</evidence>
<accession>A0ABZ0HN95</accession>
<dbReference type="InterPro" id="IPR023485">
    <property type="entry name" value="Ptyr_pPase"/>
</dbReference>
<reference evidence="3 4" key="1">
    <citation type="submission" date="2023-10" db="EMBL/GenBank/DDBJ databases">
        <title>Novel methanotroph of the genus Methylocapsa from a subarctic wetland.</title>
        <authorList>
            <person name="Belova S.E."/>
            <person name="Oshkin I.Y."/>
            <person name="Miroshnikov K."/>
            <person name="Dedysh S.N."/>
        </authorList>
    </citation>
    <scope>NUCLEOTIDE SEQUENCE [LARGE SCALE GENOMIC DNA]</scope>
    <source>
        <strain evidence="3 4">RX1</strain>
    </source>
</reference>
<dbReference type="Pfam" id="PF01451">
    <property type="entry name" value="LMWPc"/>
    <property type="match status" value="1"/>
</dbReference>
<evidence type="ECO:0000313" key="4">
    <source>
        <dbReference type="Proteomes" id="UP001626536"/>
    </source>
</evidence>
<dbReference type="PANTHER" id="PTHR43428">
    <property type="entry name" value="ARSENATE REDUCTASE"/>
    <property type="match status" value="1"/>
</dbReference>
<dbReference type="PANTHER" id="PTHR43428:SF1">
    <property type="entry name" value="ARSENATE REDUCTASE"/>
    <property type="match status" value="1"/>
</dbReference>
<protein>
    <submittedName>
        <fullName evidence="3">Low molecular weight phosphatase family protein</fullName>
    </submittedName>
</protein>
<dbReference type="Gene3D" id="3.40.50.2300">
    <property type="match status" value="1"/>
</dbReference>
<keyword evidence="1" id="KW-0059">Arsenical resistance</keyword>
<dbReference type="SMART" id="SM00226">
    <property type="entry name" value="LMWPc"/>
    <property type="match status" value="1"/>
</dbReference>
<keyword evidence="4" id="KW-1185">Reference proteome</keyword>
<sequence length="151" mass="17021">MTIVVKDRPQSVLFACTLNAVRSPMAEALGKHFFGTEVYFASAGVKRGESDAFAISTMEEMGIDIAKHRPHTFEDLEDAYFDLIVTLSPEAHHKALEFTRTLAVDVIYWPTLDPTAVEGSRERVLDAYRNVRDGLLERIETLMTYRPMANP</sequence>
<evidence type="ECO:0000259" key="2">
    <source>
        <dbReference type="SMART" id="SM00226"/>
    </source>
</evidence>
<dbReference type="EMBL" id="CP136862">
    <property type="protein sequence ID" value="WOJ88079.1"/>
    <property type="molecule type" value="Genomic_DNA"/>
</dbReference>
<feature type="domain" description="Phosphotyrosine protein phosphatase I" evidence="2">
    <location>
        <begin position="10"/>
        <end position="145"/>
    </location>
</feature>
<name>A0ABZ0HN95_9HYPH</name>
<proteinExistence type="predicted"/>
<dbReference type="RefSeq" id="WP_407337517.1">
    <property type="nucleotide sequence ID" value="NZ_CP136862.1"/>
</dbReference>